<name>A0ABQ7GIC7_DUNSA</name>
<evidence type="ECO:0000256" key="10">
    <source>
        <dbReference type="SAM" id="Coils"/>
    </source>
</evidence>
<dbReference type="Pfam" id="PF14932">
    <property type="entry name" value="HAUS-augmin3"/>
    <property type="match status" value="1"/>
</dbReference>
<dbReference type="Proteomes" id="UP000815325">
    <property type="component" value="Unassembled WGS sequence"/>
</dbReference>
<dbReference type="EMBL" id="MU069761">
    <property type="protein sequence ID" value="KAF5834367.1"/>
    <property type="molecule type" value="Genomic_DNA"/>
</dbReference>
<evidence type="ECO:0000256" key="7">
    <source>
        <dbReference type="ARBA" id="ARBA00023054"/>
    </source>
</evidence>
<evidence type="ECO:0000256" key="4">
    <source>
        <dbReference type="ARBA" id="ARBA00022618"/>
    </source>
</evidence>
<evidence type="ECO:0000256" key="5">
    <source>
        <dbReference type="ARBA" id="ARBA00022701"/>
    </source>
</evidence>
<keyword evidence="6" id="KW-0498">Mitosis</keyword>
<protein>
    <recommendedName>
        <fullName evidence="11">HAUS augmin-like complex subunit 3 N-terminal domain-containing protein</fullName>
    </recommendedName>
</protein>
<feature type="domain" description="HAUS augmin-like complex subunit 3 N-terminal" evidence="11">
    <location>
        <begin position="40"/>
        <end position="290"/>
    </location>
</feature>
<evidence type="ECO:0000313" key="13">
    <source>
        <dbReference type="Proteomes" id="UP000815325"/>
    </source>
</evidence>
<evidence type="ECO:0000256" key="1">
    <source>
        <dbReference type="ARBA" id="ARBA00004186"/>
    </source>
</evidence>
<evidence type="ECO:0000256" key="3">
    <source>
        <dbReference type="ARBA" id="ARBA00022490"/>
    </source>
</evidence>
<evidence type="ECO:0000256" key="8">
    <source>
        <dbReference type="ARBA" id="ARBA00023212"/>
    </source>
</evidence>
<evidence type="ECO:0000256" key="2">
    <source>
        <dbReference type="ARBA" id="ARBA00009645"/>
    </source>
</evidence>
<keyword evidence="9" id="KW-0131">Cell cycle</keyword>
<reference evidence="12" key="1">
    <citation type="submission" date="2017-08" db="EMBL/GenBank/DDBJ databases">
        <authorList>
            <person name="Polle J.E."/>
            <person name="Barry K."/>
            <person name="Cushman J."/>
            <person name="Schmutz J."/>
            <person name="Tran D."/>
            <person name="Hathwaick L.T."/>
            <person name="Yim W.C."/>
            <person name="Jenkins J."/>
            <person name="Mckie-Krisberg Z.M."/>
            <person name="Prochnik S."/>
            <person name="Lindquist E."/>
            <person name="Dockter R.B."/>
            <person name="Adam C."/>
            <person name="Molina H."/>
            <person name="Bunkerborg J."/>
            <person name="Jin E."/>
            <person name="Buchheim M."/>
            <person name="Magnuson J."/>
        </authorList>
    </citation>
    <scope>NUCLEOTIDE SEQUENCE</scope>
    <source>
        <strain evidence="12">CCAP 19/18</strain>
    </source>
</reference>
<keyword evidence="8" id="KW-0206">Cytoskeleton</keyword>
<dbReference type="PANTHER" id="PTHR19378:SF0">
    <property type="entry name" value="HAUS AUGMIN-LIKE COMPLEX SUBUNIT 3"/>
    <property type="match status" value="1"/>
</dbReference>
<comment type="subcellular location">
    <subcellularLocation>
        <location evidence="1">Cytoplasm</location>
        <location evidence="1">Cytoskeleton</location>
        <location evidence="1">Spindle</location>
    </subcellularLocation>
</comment>
<dbReference type="PANTHER" id="PTHR19378">
    <property type="entry name" value="GOLGIN- RELATED"/>
    <property type="match status" value="1"/>
</dbReference>
<accession>A0ABQ7GIC7</accession>
<comment type="caution">
    <text evidence="12">The sequence shown here is derived from an EMBL/GenBank/DDBJ whole genome shotgun (WGS) entry which is preliminary data.</text>
</comment>
<sequence>MLRGGIYHQYQQQLQKLLNDNGFVGDLPSSFYPSIPPGSELMKWLVTSLDNSNFVQPADVALAAEYGKARQALEQDRADLLALTADQGLRQDGSEPSHIAQHEGEWLSSQVAEEDEAVLQELQQEHALMRAQLQEMQALERSLDAAQQAQRVQQQHADAAAMRDAKILSTEVAGLSQLSDKLNAQLEGLHNIVKEMHQLITAHGRRWLLLASNMEAYMDEDKRFVDTILQYTATTSSSEGGIQANGALSKHAAAVPGANSCALDEHAMKELKRLRMAFYLSEMEYVQAKARLAGAQAMASELESMVGAGQNGSSAAPWLDESARAQLAARVRSLEQQHEKIMQQEVPILVTELAQLQDTYVFQDDCFGTKFGMGIQHGGLKGLGVENWECASVWVPDGGNVLIFQGSMHARCGSMLKVKCTE</sequence>
<organism evidence="12 13">
    <name type="scientific">Dunaliella salina</name>
    <name type="common">Green alga</name>
    <name type="synonym">Protococcus salinus</name>
    <dbReference type="NCBI Taxonomy" id="3046"/>
    <lineage>
        <taxon>Eukaryota</taxon>
        <taxon>Viridiplantae</taxon>
        <taxon>Chlorophyta</taxon>
        <taxon>core chlorophytes</taxon>
        <taxon>Chlorophyceae</taxon>
        <taxon>CS clade</taxon>
        <taxon>Chlamydomonadales</taxon>
        <taxon>Dunaliellaceae</taxon>
        <taxon>Dunaliella</taxon>
    </lineage>
</organism>
<evidence type="ECO:0000259" key="11">
    <source>
        <dbReference type="Pfam" id="PF14932"/>
    </source>
</evidence>
<dbReference type="InterPro" id="IPR026206">
    <property type="entry name" value="HAUS3"/>
</dbReference>
<proteinExistence type="inferred from homology"/>
<evidence type="ECO:0000313" key="12">
    <source>
        <dbReference type="EMBL" id="KAF5834367.1"/>
    </source>
</evidence>
<keyword evidence="4" id="KW-0132">Cell division</keyword>
<keyword evidence="5" id="KW-0493">Microtubule</keyword>
<feature type="coiled-coil region" evidence="10">
    <location>
        <begin position="285"/>
        <end position="344"/>
    </location>
</feature>
<keyword evidence="7 10" id="KW-0175">Coiled coil</keyword>
<feature type="coiled-coil region" evidence="10">
    <location>
        <begin position="112"/>
        <end position="149"/>
    </location>
</feature>
<comment type="similarity">
    <text evidence="2">Belongs to the HAUS3 family.</text>
</comment>
<evidence type="ECO:0000256" key="6">
    <source>
        <dbReference type="ARBA" id="ARBA00022776"/>
    </source>
</evidence>
<keyword evidence="3" id="KW-0963">Cytoplasm</keyword>
<keyword evidence="13" id="KW-1185">Reference proteome</keyword>
<evidence type="ECO:0000256" key="9">
    <source>
        <dbReference type="ARBA" id="ARBA00023306"/>
    </source>
</evidence>
<gene>
    <name evidence="12" type="ORF">DUNSADRAFT_8990</name>
</gene>
<dbReference type="InterPro" id="IPR032733">
    <property type="entry name" value="HAUS3_N"/>
</dbReference>